<dbReference type="AlphaFoldDB" id="A0A501W4W6"/>
<dbReference type="OrthoDB" id="118775at2"/>
<comment type="caution">
    <text evidence="1">The sequence shown here is derived from an EMBL/GenBank/DDBJ whole genome shotgun (WGS) entry which is preliminary data.</text>
</comment>
<keyword evidence="2" id="KW-1185">Reference proteome</keyword>
<gene>
    <name evidence="1" type="ORF">FJM65_14565</name>
</gene>
<organism evidence="1 2">
    <name type="scientific">Pontibacter mangrovi</name>
    <dbReference type="NCBI Taxonomy" id="2589816"/>
    <lineage>
        <taxon>Bacteria</taxon>
        <taxon>Pseudomonadati</taxon>
        <taxon>Bacteroidota</taxon>
        <taxon>Cytophagia</taxon>
        <taxon>Cytophagales</taxon>
        <taxon>Hymenobacteraceae</taxon>
        <taxon>Pontibacter</taxon>
    </lineage>
</organism>
<evidence type="ECO:0000313" key="2">
    <source>
        <dbReference type="Proteomes" id="UP000316727"/>
    </source>
</evidence>
<proteinExistence type="predicted"/>
<reference evidence="1 2" key="1">
    <citation type="submission" date="2019-06" db="EMBL/GenBank/DDBJ databases">
        <title>A novel bacterium of genus Pontibacter, isolated from marine sediment.</title>
        <authorList>
            <person name="Huang H."/>
            <person name="Mo K."/>
            <person name="Hu Y."/>
        </authorList>
    </citation>
    <scope>NUCLEOTIDE SEQUENCE [LARGE SCALE GENOMIC DNA]</scope>
    <source>
        <strain evidence="1 2">HB172049</strain>
    </source>
</reference>
<dbReference type="RefSeq" id="WP_140622276.1">
    <property type="nucleotide sequence ID" value="NZ_VFRQ01000007.1"/>
</dbReference>
<dbReference type="Proteomes" id="UP000316727">
    <property type="component" value="Unassembled WGS sequence"/>
</dbReference>
<accession>A0A501W4W6</accession>
<dbReference type="EMBL" id="VFRQ01000007">
    <property type="protein sequence ID" value="TPE43330.1"/>
    <property type="molecule type" value="Genomic_DNA"/>
</dbReference>
<sequence>MNTKLPPMIKQMLSASEVRAYHHIWHLVRNKNQWESLSDAQRNELVDLGWQPPRFERENGAGLDFFFMHQEMIEMVNDHLQHMPNPNYTKVEGWDPIPYAHDNQTWPMPPIWPGADRVFEWAKLPATTEIFKNRVENEFRNPEWLKSHSLDEVGTEMELTIHGWMHLHWSEQIPDDPWNESVENDWLGAPFSSHVNDVFWKLHGFVDETIAHWEEANQKKADFSNAWAGAPGYLPEMKHTANPKLLIDLDVKNKPIKIMTWKVPIIEGVNEEEIIIDEIDTSKKD</sequence>
<evidence type="ECO:0000313" key="1">
    <source>
        <dbReference type="EMBL" id="TPE43330.1"/>
    </source>
</evidence>
<name>A0A501W4W6_9BACT</name>
<protein>
    <submittedName>
        <fullName evidence="1">Uncharacterized protein</fullName>
    </submittedName>
</protein>